<evidence type="ECO:0000313" key="3">
    <source>
        <dbReference type="EMBL" id="MBU9710942.1"/>
    </source>
</evidence>
<evidence type="ECO:0000313" key="4">
    <source>
        <dbReference type="Proteomes" id="UP000784880"/>
    </source>
</evidence>
<comment type="caution">
    <text evidence="3">The sequence shown here is derived from an EMBL/GenBank/DDBJ whole genome shotgun (WGS) entry which is preliminary data.</text>
</comment>
<keyword evidence="2" id="KW-1133">Transmembrane helix</keyword>
<keyword evidence="2" id="KW-0472">Membrane</keyword>
<organism evidence="3 4">
    <name type="scientific">Evansella tamaricis</name>
    <dbReference type="NCBI Taxonomy" id="2069301"/>
    <lineage>
        <taxon>Bacteria</taxon>
        <taxon>Bacillati</taxon>
        <taxon>Bacillota</taxon>
        <taxon>Bacilli</taxon>
        <taxon>Bacillales</taxon>
        <taxon>Bacillaceae</taxon>
        <taxon>Evansella</taxon>
    </lineage>
</organism>
<evidence type="ECO:0000256" key="1">
    <source>
        <dbReference type="SAM" id="MobiDB-lite"/>
    </source>
</evidence>
<name>A0ABS6JB82_9BACI</name>
<reference evidence="3 4" key="1">
    <citation type="submission" date="2021-06" db="EMBL/GenBank/DDBJ databases">
        <title>Bacillus sp. RD4P76, an endophyte from a halophyte.</title>
        <authorList>
            <person name="Sun J.-Q."/>
        </authorList>
    </citation>
    <scope>NUCLEOTIDE SEQUENCE [LARGE SCALE GENOMIC DNA]</scope>
    <source>
        <strain evidence="3 4">CGMCC 1.15917</strain>
    </source>
</reference>
<dbReference type="Proteomes" id="UP000784880">
    <property type="component" value="Unassembled WGS sequence"/>
</dbReference>
<feature type="transmembrane region" description="Helical" evidence="2">
    <location>
        <begin position="51"/>
        <end position="74"/>
    </location>
</feature>
<proteinExistence type="predicted"/>
<accession>A0ABS6JB82</accession>
<feature type="region of interest" description="Disordered" evidence="1">
    <location>
        <begin position="108"/>
        <end position="127"/>
    </location>
</feature>
<keyword evidence="4" id="KW-1185">Reference proteome</keyword>
<gene>
    <name evidence="3" type="ORF">KS419_04225</name>
</gene>
<dbReference type="RefSeq" id="WP_217064832.1">
    <property type="nucleotide sequence ID" value="NZ_JAHQCS010000055.1"/>
</dbReference>
<keyword evidence="2" id="KW-0812">Transmembrane</keyword>
<dbReference type="EMBL" id="JAHQCS010000055">
    <property type="protein sequence ID" value="MBU9710942.1"/>
    <property type="molecule type" value="Genomic_DNA"/>
</dbReference>
<sequence>MNPFNDEHKIKENLQRLSHIPRNSERKQTSWEAIQLKTARLSRWNRIRKKLLDPVVIGPVVAAMFLFLIIPPLFNLGSSNDETSSGGMDGGVPEDTAIRGNLEMFSADDSDSASIEESEAEESDTGEYDYGDTFFAISHETLENMSFNEFYQWIKQFDWENAPQQVEPEFTVTVTSWLKDLEEDTKLAYMGEIIETAHYIDPRFSEYHQTLLFDLLETEPTTFFQETIDTGDLPFDVYSIFHRLIQYGADTEQLWLIKERLQQAGDNSLLLEESELRIAWNDLMAEISRQMYTGSLVEEVVRSKSAEILKLIQANNYLELSEFVHPEKGVRLSEYDDVVDGLVFQKNEVEGFLDDRQRYTWSSEIDGSYTVHEYIQRYVLTYKNQGNLSFDRTEFNQSVSNHVDLVTIYEVFPEGVFVEYFSSEAGETAEEWQALRFVFEEFGDDWYLVAVTRAAD</sequence>
<protein>
    <submittedName>
        <fullName evidence="3">Uncharacterized protein</fullName>
    </submittedName>
</protein>
<evidence type="ECO:0000256" key="2">
    <source>
        <dbReference type="SAM" id="Phobius"/>
    </source>
</evidence>